<accession>A0AAV1EHS5</accession>
<gene>
    <name evidence="7" type="ORF">XNOV1_A011871</name>
</gene>
<proteinExistence type="predicted"/>
<feature type="transmembrane region" description="Helical" evidence="6">
    <location>
        <begin position="223"/>
        <end position="242"/>
    </location>
</feature>
<dbReference type="EMBL" id="CAUIWU010000006">
    <property type="protein sequence ID" value="CAJ1048244.1"/>
    <property type="molecule type" value="Genomic_DNA"/>
</dbReference>
<keyword evidence="4" id="KW-0325">Glycoprotein</keyword>
<evidence type="ECO:0008006" key="9">
    <source>
        <dbReference type="Google" id="ProtNLM"/>
    </source>
</evidence>
<dbReference type="AlphaFoldDB" id="A0AAV1EHS5"/>
<evidence type="ECO:0000256" key="2">
    <source>
        <dbReference type="ARBA" id="ARBA00023040"/>
    </source>
</evidence>
<organism evidence="7 8">
    <name type="scientific">Xyrichtys novacula</name>
    <name type="common">Pearly razorfish</name>
    <name type="synonym">Hemipteronotus novacula</name>
    <dbReference type="NCBI Taxonomy" id="13765"/>
    <lineage>
        <taxon>Eukaryota</taxon>
        <taxon>Metazoa</taxon>
        <taxon>Chordata</taxon>
        <taxon>Craniata</taxon>
        <taxon>Vertebrata</taxon>
        <taxon>Euteleostomi</taxon>
        <taxon>Actinopterygii</taxon>
        <taxon>Neopterygii</taxon>
        <taxon>Teleostei</taxon>
        <taxon>Neoteleostei</taxon>
        <taxon>Acanthomorphata</taxon>
        <taxon>Eupercaria</taxon>
        <taxon>Labriformes</taxon>
        <taxon>Labridae</taxon>
        <taxon>Xyrichtys</taxon>
    </lineage>
</organism>
<sequence>MWTNSSSIHNSSLDWSHKECTDINVFKIHRAAFCITRVALIAPLTFIILYLAYQRWKQHGSCKAESHCDVFTYHLAVMELFTILGTPVYLLGLFSRFKTMVRVGHNIIALPYCGETLFHDFTCVERYLAVVHPLTYRGLKTARVHLQRKKMWTNSSSIHNSTLDSSHNDCSNIKDFQTDDMAYYITRVALITPLTLIILYLAYQRWKQQGSWTAESHCDVFTYHLAVMELFTILGTAATLLGHFSRFKIMVQVGMKLFAVPYCGETIFHNLTCVERYLAVVHPLTYRGLKTARGLVRSLRSDSLQAWGGGAGQRQS</sequence>
<dbReference type="GO" id="GO:0005886">
    <property type="term" value="C:plasma membrane"/>
    <property type="evidence" value="ECO:0007669"/>
    <property type="project" value="TreeGrafter"/>
</dbReference>
<name>A0AAV1EHS5_XYRNO</name>
<feature type="transmembrane region" description="Helical" evidence="6">
    <location>
        <begin position="73"/>
        <end position="94"/>
    </location>
</feature>
<keyword evidence="6" id="KW-0812">Transmembrane</keyword>
<evidence type="ECO:0000313" key="7">
    <source>
        <dbReference type="EMBL" id="CAJ1048244.1"/>
    </source>
</evidence>
<evidence type="ECO:0000256" key="4">
    <source>
        <dbReference type="ARBA" id="ARBA00023180"/>
    </source>
</evidence>
<dbReference type="GO" id="GO:0035025">
    <property type="term" value="P:positive regulation of Rho protein signal transduction"/>
    <property type="evidence" value="ECO:0007669"/>
    <property type="project" value="TreeGrafter"/>
</dbReference>
<comment type="caution">
    <text evidence="7">The sequence shown here is derived from an EMBL/GenBank/DDBJ whole genome shotgun (WGS) entry which is preliminary data.</text>
</comment>
<keyword evidence="5" id="KW-0807">Transducer</keyword>
<evidence type="ECO:0000313" key="8">
    <source>
        <dbReference type="Proteomes" id="UP001178508"/>
    </source>
</evidence>
<evidence type="ECO:0000256" key="6">
    <source>
        <dbReference type="SAM" id="Phobius"/>
    </source>
</evidence>
<reference evidence="7" key="1">
    <citation type="submission" date="2023-08" db="EMBL/GenBank/DDBJ databases">
        <authorList>
            <person name="Alioto T."/>
            <person name="Alioto T."/>
            <person name="Gomez Garrido J."/>
        </authorList>
    </citation>
    <scope>NUCLEOTIDE SEQUENCE</scope>
</reference>
<protein>
    <recommendedName>
        <fullName evidence="9">G-protein coupled receptors family 1 profile domain-containing protein</fullName>
    </recommendedName>
</protein>
<keyword evidence="2" id="KW-0297">G-protein coupled receptor</keyword>
<evidence type="ECO:0000256" key="3">
    <source>
        <dbReference type="ARBA" id="ARBA00023170"/>
    </source>
</evidence>
<dbReference type="PANTHER" id="PTHR24232:SF41">
    <property type="entry name" value="LYSOPHOSPHATIDIC ACID RECEPTOR 4"/>
    <property type="match status" value="1"/>
</dbReference>
<dbReference type="PANTHER" id="PTHR24232">
    <property type="entry name" value="G-PROTEIN COUPLED RECEPTOR"/>
    <property type="match status" value="1"/>
</dbReference>
<dbReference type="Proteomes" id="UP001178508">
    <property type="component" value="Unassembled WGS sequence"/>
</dbReference>
<keyword evidence="6" id="KW-1133">Transmembrane helix</keyword>
<feature type="transmembrane region" description="Helical" evidence="6">
    <location>
        <begin position="31"/>
        <end position="53"/>
    </location>
</feature>
<evidence type="ECO:0000256" key="5">
    <source>
        <dbReference type="ARBA" id="ARBA00023224"/>
    </source>
</evidence>
<dbReference type="GO" id="GO:0070915">
    <property type="term" value="F:lysophosphatidic acid receptor activity"/>
    <property type="evidence" value="ECO:0007669"/>
    <property type="project" value="TreeGrafter"/>
</dbReference>
<keyword evidence="3" id="KW-0675">Receptor</keyword>
<comment type="subcellular location">
    <subcellularLocation>
        <location evidence="1">Membrane</location>
        <topology evidence="1">Multi-pass membrane protein</topology>
    </subcellularLocation>
</comment>
<keyword evidence="6" id="KW-0472">Membrane</keyword>
<evidence type="ECO:0000256" key="1">
    <source>
        <dbReference type="ARBA" id="ARBA00004141"/>
    </source>
</evidence>
<keyword evidence="8" id="KW-1185">Reference proteome</keyword>
<dbReference type="GO" id="GO:0007200">
    <property type="term" value="P:phospholipase C-activating G protein-coupled receptor signaling pathway"/>
    <property type="evidence" value="ECO:0007669"/>
    <property type="project" value="TreeGrafter"/>
</dbReference>
<dbReference type="Gene3D" id="1.20.1070.10">
    <property type="entry name" value="Rhodopsin 7-helix transmembrane proteins"/>
    <property type="match status" value="1"/>
</dbReference>
<feature type="transmembrane region" description="Helical" evidence="6">
    <location>
        <begin position="181"/>
        <end position="203"/>
    </location>
</feature>